<dbReference type="Proteomes" id="UP000037201">
    <property type="component" value="Unassembled WGS sequence"/>
</dbReference>
<feature type="non-terminal residue" evidence="1">
    <location>
        <position position="167"/>
    </location>
</feature>
<gene>
    <name evidence="1" type="ORF">OX90_06895</name>
</gene>
<evidence type="ECO:0000313" key="1">
    <source>
        <dbReference type="EMBL" id="KOP60277.1"/>
    </source>
</evidence>
<sequence>LLGRNQILDQFPRCVGEFVKLCHAGLQPIMAATLPLPTFRTKPSTAGQINPAYVPTDYLTARAIPAFETSQRYCLQAIERKVVSNGLTFNNSFSHAPDAALDQVNRESSYPTLKSYIPIFIGPSKAWFTYQRFKSNPQMLCSGLMKPDTHLGENARQIEVSDDQTTP</sequence>
<protein>
    <recommendedName>
        <fullName evidence="3">Secretory lipase</fullName>
    </recommendedName>
</protein>
<accession>A0ABR5JRW7</accession>
<name>A0ABR5JRW7_9PSED</name>
<keyword evidence="2" id="KW-1185">Reference proteome</keyword>
<dbReference type="EMBL" id="JUEU01000068">
    <property type="protein sequence ID" value="KOP60277.1"/>
    <property type="molecule type" value="Genomic_DNA"/>
</dbReference>
<proteinExistence type="predicted"/>
<comment type="caution">
    <text evidence="1">The sequence shown here is derived from an EMBL/GenBank/DDBJ whole genome shotgun (WGS) entry which is preliminary data.</text>
</comment>
<evidence type="ECO:0000313" key="2">
    <source>
        <dbReference type="Proteomes" id="UP000037201"/>
    </source>
</evidence>
<evidence type="ECO:0008006" key="3">
    <source>
        <dbReference type="Google" id="ProtNLM"/>
    </source>
</evidence>
<reference evidence="1 2" key="2">
    <citation type="submission" date="2015-09" db="EMBL/GenBank/DDBJ databases">
        <title>Genome analysis of Pseudomonas syringae pv. porri LMG.</title>
        <authorList>
            <person name="Rombouts S."/>
        </authorList>
    </citation>
    <scope>NUCLEOTIDE SEQUENCE [LARGE SCALE GENOMIC DNA]</scope>
    <source>
        <strain evidence="1 2">LMG 28496</strain>
    </source>
</reference>
<organism evidence="1 2">
    <name type="scientific">Pseudomonas coronafaciens pv. porri</name>
    <dbReference type="NCBI Taxonomy" id="83964"/>
    <lineage>
        <taxon>Bacteria</taxon>
        <taxon>Pseudomonadati</taxon>
        <taxon>Pseudomonadota</taxon>
        <taxon>Gammaproteobacteria</taxon>
        <taxon>Pseudomonadales</taxon>
        <taxon>Pseudomonadaceae</taxon>
        <taxon>Pseudomonas</taxon>
        <taxon>Pseudomonas coronafaciens</taxon>
    </lineage>
</organism>
<reference evidence="1 2" key="1">
    <citation type="submission" date="2014-12" db="EMBL/GenBank/DDBJ databases">
        <authorList>
            <person name="Baeyen S."/>
        </authorList>
    </citation>
    <scope>NUCLEOTIDE SEQUENCE [LARGE SCALE GENOMIC DNA]</scope>
    <source>
        <strain evidence="1 2">LMG 28496</strain>
    </source>
</reference>
<feature type="non-terminal residue" evidence="1">
    <location>
        <position position="1"/>
    </location>
</feature>